<keyword evidence="4" id="KW-0223">Dioxygenase</keyword>
<keyword evidence="2" id="KW-0479">Metal-binding</keyword>
<dbReference type="InterPro" id="IPR044862">
    <property type="entry name" value="Pro_4_hyd_alph_FE2OG_OXY"/>
</dbReference>
<gene>
    <name evidence="8" type="ORF">GOB80_05245</name>
</gene>
<keyword evidence="9" id="KW-1185">Reference proteome</keyword>
<dbReference type="InterPro" id="IPR005123">
    <property type="entry name" value="Oxoglu/Fe-dep_dioxygenase_dom"/>
</dbReference>
<evidence type="ECO:0000256" key="2">
    <source>
        <dbReference type="ARBA" id="ARBA00022723"/>
    </source>
</evidence>
<evidence type="ECO:0000313" key="8">
    <source>
        <dbReference type="EMBL" id="NHO39100.1"/>
    </source>
</evidence>
<proteinExistence type="predicted"/>
<evidence type="ECO:0000256" key="5">
    <source>
        <dbReference type="ARBA" id="ARBA00023002"/>
    </source>
</evidence>
<dbReference type="RefSeq" id="WP_173567965.1">
    <property type="nucleotide sequence ID" value="NZ_WOTE01000002.1"/>
</dbReference>
<organism evidence="8 9">
    <name type="scientific">Acetobacter ghanensis</name>
    <dbReference type="NCBI Taxonomy" id="431306"/>
    <lineage>
        <taxon>Bacteria</taxon>
        <taxon>Pseudomonadati</taxon>
        <taxon>Pseudomonadota</taxon>
        <taxon>Alphaproteobacteria</taxon>
        <taxon>Acetobacterales</taxon>
        <taxon>Acetobacteraceae</taxon>
        <taxon>Acetobacter</taxon>
    </lineage>
</organism>
<evidence type="ECO:0000259" key="7">
    <source>
        <dbReference type="PROSITE" id="PS51471"/>
    </source>
</evidence>
<dbReference type="SMART" id="SM00702">
    <property type="entry name" value="P4Hc"/>
    <property type="match status" value="1"/>
</dbReference>
<accession>A0ABX0KHL7</accession>
<dbReference type="Pfam" id="PF13640">
    <property type="entry name" value="2OG-FeII_Oxy_3"/>
    <property type="match status" value="1"/>
</dbReference>
<comment type="caution">
    <text evidence="8">The sequence shown here is derived from an EMBL/GenBank/DDBJ whole genome shotgun (WGS) entry which is preliminary data.</text>
</comment>
<reference evidence="8 9" key="1">
    <citation type="journal article" date="2020" name="Int. J. Syst. Evol. Microbiol.">
        <title>Novel acetic acid bacteria from cider fermentations: Acetobacter conturbans sp. nov. and Acetobacter fallax sp. nov.</title>
        <authorList>
            <person name="Sombolestani A.S."/>
            <person name="Cleenwerck I."/>
            <person name="Cnockaert M."/>
            <person name="Borremans W."/>
            <person name="Wieme A.D."/>
            <person name="De Vuyst L."/>
            <person name="Vandamme P."/>
        </authorList>
    </citation>
    <scope>NUCLEOTIDE SEQUENCE [LARGE SCALE GENOMIC DNA]</scope>
    <source>
        <strain evidence="8 9">LMG 23848</strain>
    </source>
</reference>
<keyword evidence="3" id="KW-0847">Vitamin C</keyword>
<evidence type="ECO:0000313" key="9">
    <source>
        <dbReference type="Proteomes" id="UP000657200"/>
    </source>
</evidence>
<protein>
    <recommendedName>
        <fullName evidence="7">Fe2OG dioxygenase domain-containing protein</fullName>
    </recommendedName>
</protein>
<evidence type="ECO:0000256" key="6">
    <source>
        <dbReference type="ARBA" id="ARBA00023004"/>
    </source>
</evidence>
<evidence type="ECO:0000256" key="4">
    <source>
        <dbReference type="ARBA" id="ARBA00022964"/>
    </source>
</evidence>
<dbReference type="InterPro" id="IPR006620">
    <property type="entry name" value="Pro_4_hyd_alph"/>
</dbReference>
<sequence length="337" mass="37731">MRAGSYLPIWYGLNQEDNFFSSEDQIGVPALLCFVGSRSFAEAEKFCHFLRNKSAFLKEQSACLIVMVNLNNQDRGCYNTFFDGSPTMVLGLDKNPDFFSNHDVLLTDRANRVVQAVSIDDSNLAGCFDALINALRATQTHAERDAPVIFSPNVFDRSFCQTLMHEFENSVQTVGGMASVDKNGNAVFKVDKNKKIRTDFLVEDSNRLKSSIIDCIVDICLPDLKKAFNFEAAFVDRILISRYDSSGGYFRRHRDNNAPATKFRQFALSVNLNSEDFEGGQLRFPEYNDRKYKPETGCGVIFSASLLHEAMDVTRGSRYCLLTFLQGKPAALEAGGV</sequence>
<evidence type="ECO:0000256" key="3">
    <source>
        <dbReference type="ARBA" id="ARBA00022896"/>
    </source>
</evidence>
<feature type="domain" description="Fe2OG dioxygenase" evidence="7">
    <location>
        <begin position="234"/>
        <end position="327"/>
    </location>
</feature>
<evidence type="ECO:0000256" key="1">
    <source>
        <dbReference type="ARBA" id="ARBA00001961"/>
    </source>
</evidence>
<dbReference type="Gene3D" id="2.60.120.620">
    <property type="entry name" value="q2cbj1_9rhob like domain"/>
    <property type="match status" value="1"/>
</dbReference>
<dbReference type="PROSITE" id="PS51471">
    <property type="entry name" value="FE2OG_OXY"/>
    <property type="match status" value="1"/>
</dbReference>
<keyword evidence="6" id="KW-0408">Iron</keyword>
<comment type="cofactor">
    <cofactor evidence="1">
        <name>L-ascorbate</name>
        <dbReference type="ChEBI" id="CHEBI:38290"/>
    </cofactor>
</comment>
<name>A0ABX0KHL7_9PROT</name>
<keyword evidence="5" id="KW-0560">Oxidoreductase</keyword>
<dbReference type="Proteomes" id="UP000657200">
    <property type="component" value="Unassembled WGS sequence"/>
</dbReference>
<dbReference type="EMBL" id="WOTE01000002">
    <property type="protein sequence ID" value="NHO39100.1"/>
    <property type="molecule type" value="Genomic_DNA"/>
</dbReference>